<keyword evidence="3" id="KW-0753">Steroid metabolism</keyword>
<dbReference type="GeneID" id="98000615"/>
<evidence type="ECO:0000313" key="5">
    <source>
        <dbReference type="Proteomes" id="UP000261212"/>
    </source>
</evidence>
<reference evidence="4 5" key="1">
    <citation type="submission" date="2018-08" db="EMBL/GenBank/DDBJ databases">
        <title>A genome reference for cultivated species of the human gut microbiota.</title>
        <authorList>
            <person name="Zou Y."/>
            <person name="Xue W."/>
            <person name="Luo G."/>
        </authorList>
    </citation>
    <scope>NUCLEOTIDE SEQUENCE [LARGE SCALE GENOMIC DNA]</scope>
    <source>
        <strain evidence="4 5">AM25-6</strain>
    </source>
</reference>
<dbReference type="GO" id="GO:0008202">
    <property type="term" value="P:steroid metabolic process"/>
    <property type="evidence" value="ECO:0007669"/>
    <property type="project" value="UniProtKB-KW"/>
</dbReference>
<dbReference type="Proteomes" id="UP000261212">
    <property type="component" value="Unassembled WGS sequence"/>
</dbReference>
<evidence type="ECO:0000313" key="4">
    <source>
        <dbReference type="EMBL" id="RGD75090.1"/>
    </source>
</evidence>
<dbReference type="NCBIfam" id="NF047420">
    <property type="entry name" value="EF_P_mod_YmfI"/>
    <property type="match status" value="1"/>
</dbReference>
<organism evidence="4 5">
    <name type="scientific">Anaerofustis stercorihominis</name>
    <dbReference type="NCBI Taxonomy" id="214853"/>
    <lineage>
        <taxon>Bacteria</taxon>
        <taxon>Bacillati</taxon>
        <taxon>Bacillota</taxon>
        <taxon>Clostridia</taxon>
        <taxon>Eubacteriales</taxon>
        <taxon>Eubacteriaceae</taxon>
        <taxon>Anaerofustis</taxon>
    </lineage>
</organism>
<dbReference type="PANTHER" id="PTHR42879">
    <property type="entry name" value="3-OXOACYL-(ACYL-CARRIER-PROTEIN) REDUCTASE"/>
    <property type="match status" value="1"/>
</dbReference>
<dbReference type="GO" id="GO:0032787">
    <property type="term" value="P:monocarboxylic acid metabolic process"/>
    <property type="evidence" value="ECO:0007669"/>
    <property type="project" value="UniProtKB-ARBA"/>
</dbReference>
<dbReference type="PROSITE" id="PS00061">
    <property type="entry name" value="ADH_SHORT"/>
    <property type="match status" value="1"/>
</dbReference>
<dbReference type="InterPro" id="IPR002347">
    <property type="entry name" value="SDR_fam"/>
</dbReference>
<dbReference type="PRINTS" id="PR00081">
    <property type="entry name" value="GDHRDH"/>
</dbReference>
<name>A0A3E3E0M2_9FIRM</name>
<dbReference type="InterPro" id="IPR036291">
    <property type="entry name" value="NAD(P)-bd_dom_sf"/>
</dbReference>
<evidence type="ECO:0000256" key="3">
    <source>
        <dbReference type="ARBA" id="ARBA00023221"/>
    </source>
</evidence>
<protein>
    <submittedName>
        <fullName evidence="4">SDR family oxidoreductase</fullName>
    </submittedName>
</protein>
<dbReference type="CDD" id="cd05233">
    <property type="entry name" value="SDR_c"/>
    <property type="match status" value="1"/>
</dbReference>
<dbReference type="NCBIfam" id="NF009466">
    <property type="entry name" value="PRK12826.1-2"/>
    <property type="match status" value="1"/>
</dbReference>
<dbReference type="FunFam" id="3.40.50.720:FF:000173">
    <property type="entry name" value="3-oxoacyl-[acyl-carrier protein] reductase"/>
    <property type="match status" value="1"/>
</dbReference>
<evidence type="ECO:0000256" key="1">
    <source>
        <dbReference type="ARBA" id="ARBA00006484"/>
    </source>
</evidence>
<dbReference type="RefSeq" id="WP_007050302.1">
    <property type="nucleotide sequence ID" value="NZ_CABKNJ010000001.1"/>
</dbReference>
<comment type="similarity">
    <text evidence="1">Belongs to the short-chain dehydrogenases/reductases (SDR) family.</text>
</comment>
<dbReference type="AlphaFoldDB" id="A0A3E3E0M2"/>
<dbReference type="PANTHER" id="PTHR42879:SF2">
    <property type="entry name" value="3-OXOACYL-[ACYL-CARRIER-PROTEIN] REDUCTASE FABG"/>
    <property type="match status" value="1"/>
</dbReference>
<dbReference type="SUPFAM" id="SSF51735">
    <property type="entry name" value="NAD(P)-binding Rossmann-fold domains"/>
    <property type="match status" value="1"/>
</dbReference>
<dbReference type="Gene3D" id="3.40.50.720">
    <property type="entry name" value="NAD(P)-binding Rossmann-like Domain"/>
    <property type="match status" value="1"/>
</dbReference>
<dbReference type="PRINTS" id="PR00080">
    <property type="entry name" value="SDRFAMILY"/>
</dbReference>
<evidence type="ECO:0000256" key="2">
    <source>
        <dbReference type="ARBA" id="ARBA00023002"/>
    </source>
</evidence>
<proteinExistence type="inferred from homology"/>
<dbReference type="InterPro" id="IPR050259">
    <property type="entry name" value="SDR"/>
</dbReference>
<dbReference type="Pfam" id="PF13561">
    <property type="entry name" value="adh_short_C2"/>
    <property type="match status" value="1"/>
</dbReference>
<accession>A0A3E3E0M2</accession>
<sequence>MSNKTAVISGASGDIGISLAHAFYNENYDLVLLYNRNQKSIDDFIKVHNSKDIKILPLKADFTDIKEINNVINEIKSNIENIDVLINNAGISLIRFFDETSLEEWDNVFNINVKSAFMLSKAFIPNMINRKKGNIINISSMWGISGASMEVAYSASKAALIGMSKALSKEVGPSNINVNVIAPGVIDTKMNNNLSDEDLKILSKETPIGRLGKPEDVANMAVFLASDKASFITGQVISVDGGFIL</sequence>
<keyword evidence="3" id="KW-0443">Lipid metabolism</keyword>
<keyword evidence="2" id="KW-0560">Oxidoreductase</keyword>
<dbReference type="InterPro" id="IPR020904">
    <property type="entry name" value="Sc_DH/Rdtase_CS"/>
</dbReference>
<comment type="caution">
    <text evidence="4">The sequence shown here is derived from an EMBL/GenBank/DDBJ whole genome shotgun (WGS) entry which is preliminary data.</text>
</comment>
<gene>
    <name evidence="4" type="ORF">DW687_01850</name>
</gene>
<dbReference type="EMBL" id="QUSM01000002">
    <property type="protein sequence ID" value="RGD75090.1"/>
    <property type="molecule type" value="Genomic_DNA"/>
</dbReference>
<dbReference type="GO" id="GO:0016491">
    <property type="term" value="F:oxidoreductase activity"/>
    <property type="evidence" value="ECO:0007669"/>
    <property type="project" value="UniProtKB-KW"/>
</dbReference>